<dbReference type="PANTHER" id="PTHR34202">
    <property type="entry name" value="UPF0548 PROTEIN"/>
    <property type="match status" value="1"/>
</dbReference>
<dbReference type="Pfam" id="PF09348">
    <property type="entry name" value="DUF1990"/>
    <property type="match status" value="1"/>
</dbReference>
<dbReference type="Proteomes" id="UP000316298">
    <property type="component" value="Unassembled WGS sequence"/>
</dbReference>
<reference evidence="2 3" key="1">
    <citation type="submission" date="2019-06" db="EMBL/GenBank/DDBJ databases">
        <title>Sequencing the genomes of 1000 actinobacteria strains.</title>
        <authorList>
            <person name="Klenk H.-P."/>
        </authorList>
    </citation>
    <scope>NUCLEOTIDE SEQUENCE [LARGE SCALE GENOMIC DNA]</scope>
    <source>
        <strain evidence="2 3">DSM 17305</strain>
    </source>
</reference>
<dbReference type="InterPro" id="IPR018960">
    <property type="entry name" value="DUF1990"/>
</dbReference>
<evidence type="ECO:0000313" key="2">
    <source>
        <dbReference type="EMBL" id="TQJ11340.1"/>
    </source>
</evidence>
<gene>
    <name evidence="2" type="ORF">FB475_4252</name>
</gene>
<dbReference type="OrthoDB" id="120660at2"/>
<dbReference type="PANTHER" id="PTHR34202:SF1">
    <property type="entry name" value="UPF0548 PROTEIN"/>
    <property type="match status" value="1"/>
</dbReference>
<sequence length="181" mass="20201">MKLDDLARLQLTYDEVGCTRYDETPVGLHRLECTERIGAGDEVFQRAADALLTWRMHRVAGFGTTATDTPPRVGTDTLGLLNLGILSRRLQSRRGVPIPCRVVWTVDEPDQIGFAYGTLEGHPECGEESFLVTREGDDVHATIRAYSRGASWYARLGGPVTRRAQHYAARRYLAALRRLAT</sequence>
<proteinExistence type="predicted"/>
<evidence type="ECO:0000259" key="1">
    <source>
        <dbReference type="Pfam" id="PF09348"/>
    </source>
</evidence>
<organism evidence="2 3">
    <name type="scientific">Kribbella jejuensis</name>
    <dbReference type="NCBI Taxonomy" id="236068"/>
    <lineage>
        <taxon>Bacteria</taxon>
        <taxon>Bacillati</taxon>
        <taxon>Actinomycetota</taxon>
        <taxon>Actinomycetes</taxon>
        <taxon>Propionibacteriales</taxon>
        <taxon>Kribbellaceae</taxon>
        <taxon>Kribbella</taxon>
    </lineage>
</organism>
<accession>A0A542E7M1</accession>
<evidence type="ECO:0000313" key="3">
    <source>
        <dbReference type="Proteomes" id="UP000316298"/>
    </source>
</evidence>
<name>A0A542E7M1_9ACTN</name>
<dbReference type="RefSeq" id="WP_141858298.1">
    <property type="nucleotide sequence ID" value="NZ_BAAAKA010000025.1"/>
</dbReference>
<dbReference type="EMBL" id="VFMM01000002">
    <property type="protein sequence ID" value="TQJ11340.1"/>
    <property type="molecule type" value="Genomic_DNA"/>
</dbReference>
<keyword evidence="3" id="KW-1185">Reference proteome</keyword>
<protein>
    <submittedName>
        <fullName evidence="2">Uncharacterized protein (UPF0548 family)</fullName>
    </submittedName>
</protein>
<feature type="domain" description="DUF1990" evidence="1">
    <location>
        <begin position="12"/>
        <end position="175"/>
    </location>
</feature>
<dbReference type="InterPro" id="IPR014457">
    <property type="entry name" value="UCP010260"/>
</dbReference>
<dbReference type="AlphaFoldDB" id="A0A542E7M1"/>
<dbReference type="PIRSF" id="PIRSF010260">
    <property type="entry name" value="UCP010260"/>
    <property type="match status" value="1"/>
</dbReference>
<comment type="caution">
    <text evidence="2">The sequence shown here is derived from an EMBL/GenBank/DDBJ whole genome shotgun (WGS) entry which is preliminary data.</text>
</comment>